<evidence type="ECO:0000256" key="2">
    <source>
        <dbReference type="ARBA" id="ARBA00022576"/>
    </source>
</evidence>
<sequence length="399" mass="44156">MVNSSLSLLSDYPFQRLRDLLDHHDTPADLAPLTMSIGEPQHQPPALLQDAVNAHAHLWNKYPPIAGTPELNQAIVGFLNRRYNLKDDFLNLENVLPVCGTREALFMVGNLMIERAAKGEEKPLVLVPNPFYQVYVGAAVMNEATPVYLPAGPENGFMPDLDAVSDETWAKTTLLFLCSPGNPQGMVADIDYLRHALSLARKHDFTLLMDECYAELYDGEKPRGALEVAQETGSLKNLLVFHSLSKRSSAAGLRSGFVAGDPALIKAFIGLRNYGGASLPLPLQAASTALWNDDDHVVENRRLYKMKIDAAEHHLGNRLGFYRPAGGFFLWLDVRERWANGEDAALEIWQKCAVRILPGEYLAKTDDSGENPGTAYIRVALVHEQDIVDEAFKRIAAIL</sequence>
<dbReference type="RefSeq" id="WP_188660588.1">
    <property type="nucleotide sequence ID" value="NZ_BMHV01000002.1"/>
</dbReference>
<dbReference type="CDD" id="cd00609">
    <property type="entry name" value="AAT_like"/>
    <property type="match status" value="1"/>
</dbReference>
<dbReference type="Gene3D" id="3.90.1150.10">
    <property type="entry name" value="Aspartate Aminotransferase, domain 1"/>
    <property type="match status" value="1"/>
</dbReference>
<keyword evidence="2 5" id="KW-0032">Aminotransferase</keyword>
<dbReference type="InterPro" id="IPR015421">
    <property type="entry name" value="PyrdxlP-dep_Trfase_major"/>
</dbReference>
<evidence type="ECO:0000313" key="5">
    <source>
        <dbReference type="EMBL" id="GGF53364.1"/>
    </source>
</evidence>
<dbReference type="InterPro" id="IPR050881">
    <property type="entry name" value="LL-DAP_aminotransferase"/>
</dbReference>
<dbReference type="InterPro" id="IPR015424">
    <property type="entry name" value="PyrdxlP-dep_Trfase"/>
</dbReference>
<dbReference type="GO" id="GO:0030170">
    <property type="term" value="F:pyridoxal phosphate binding"/>
    <property type="evidence" value="ECO:0007669"/>
    <property type="project" value="InterPro"/>
</dbReference>
<evidence type="ECO:0000256" key="3">
    <source>
        <dbReference type="ARBA" id="ARBA00022679"/>
    </source>
</evidence>
<dbReference type="PANTHER" id="PTHR42832">
    <property type="entry name" value="AMINO ACID AMINOTRANSFERASE"/>
    <property type="match status" value="1"/>
</dbReference>
<evidence type="ECO:0000256" key="1">
    <source>
        <dbReference type="ARBA" id="ARBA00001933"/>
    </source>
</evidence>
<dbReference type="SUPFAM" id="SSF53383">
    <property type="entry name" value="PLP-dependent transferases"/>
    <property type="match status" value="1"/>
</dbReference>
<proteinExistence type="predicted"/>
<accession>A0A917BQP1</accession>
<keyword evidence="6" id="KW-1185">Reference proteome</keyword>
<feature type="domain" description="Aminotransferase class I/classII large" evidence="4">
    <location>
        <begin position="35"/>
        <end position="395"/>
    </location>
</feature>
<dbReference type="AlphaFoldDB" id="A0A917BQP1"/>
<dbReference type="EMBL" id="BMHV01000002">
    <property type="protein sequence ID" value="GGF53364.1"/>
    <property type="molecule type" value="Genomic_DNA"/>
</dbReference>
<gene>
    <name evidence="5" type="ORF">GCM10011332_03420</name>
</gene>
<evidence type="ECO:0000313" key="6">
    <source>
        <dbReference type="Proteomes" id="UP000632498"/>
    </source>
</evidence>
<keyword evidence="3" id="KW-0808">Transferase</keyword>
<dbReference type="Proteomes" id="UP000632498">
    <property type="component" value="Unassembled WGS sequence"/>
</dbReference>
<comment type="cofactor">
    <cofactor evidence="1">
        <name>pyridoxal 5'-phosphate</name>
        <dbReference type="ChEBI" id="CHEBI:597326"/>
    </cofactor>
</comment>
<dbReference type="GO" id="GO:0008483">
    <property type="term" value="F:transaminase activity"/>
    <property type="evidence" value="ECO:0007669"/>
    <property type="project" value="UniProtKB-KW"/>
</dbReference>
<reference evidence="5" key="1">
    <citation type="journal article" date="2014" name="Int. J. Syst. Evol. Microbiol.">
        <title>Complete genome sequence of Corynebacterium casei LMG S-19264T (=DSM 44701T), isolated from a smear-ripened cheese.</title>
        <authorList>
            <consortium name="US DOE Joint Genome Institute (JGI-PGF)"/>
            <person name="Walter F."/>
            <person name="Albersmeier A."/>
            <person name="Kalinowski J."/>
            <person name="Ruckert C."/>
        </authorList>
    </citation>
    <scope>NUCLEOTIDE SEQUENCE</scope>
    <source>
        <strain evidence="5">CGMCC 1.15254</strain>
    </source>
</reference>
<reference evidence="5" key="2">
    <citation type="submission" date="2020-09" db="EMBL/GenBank/DDBJ databases">
        <authorList>
            <person name="Sun Q."/>
            <person name="Zhou Y."/>
        </authorList>
    </citation>
    <scope>NUCLEOTIDE SEQUENCE</scope>
    <source>
        <strain evidence="5">CGMCC 1.15254</strain>
    </source>
</reference>
<dbReference type="InterPro" id="IPR015422">
    <property type="entry name" value="PyrdxlP-dep_Trfase_small"/>
</dbReference>
<dbReference type="InterPro" id="IPR004839">
    <property type="entry name" value="Aminotransferase_I/II_large"/>
</dbReference>
<organism evidence="5 6">
    <name type="scientific">Terasakiella brassicae</name>
    <dbReference type="NCBI Taxonomy" id="1634917"/>
    <lineage>
        <taxon>Bacteria</taxon>
        <taxon>Pseudomonadati</taxon>
        <taxon>Pseudomonadota</taxon>
        <taxon>Alphaproteobacteria</taxon>
        <taxon>Rhodospirillales</taxon>
        <taxon>Terasakiellaceae</taxon>
        <taxon>Terasakiella</taxon>
    </lineage>
</organism>
<dbReference type="Gene3D" id="3.40.640.10">
    <property type="entry name" value="Type I PLP-dependent aspartate aminotransferase-like (Major domain)"/>
    <property type="match status" value="1"/>
</dbReference>
<comment type="caution">
    <text evidence="5">The sequence shown here is derived from an EMBL/GenBank/DDBJ whole genome shotgun (WGS) entry which is preliminary data.</text>
</comment>
<protein>
    <submittedName>
        <fullName evidence="5">Aminotransferase</fullName>
    </submittedName>
</protein>
<evidence type="ECO:0000259" key="4">
    <source>
        <dbReference type="Pfam" id="PF00155"/>
    </source>
</evidence>
<dbReference type="PANTHER" id="PTHR42832:SF3">
    <property type="entry name" value="L-GLUTAMINE--4-(METHYLSULFANYL)-2-OXOBUTANOATE AMINOTRANSFERASE"/>
    <property type="match status" value="1"/>
</dbReference>
<dbReference type="Pfam" id="PF00155">
    <property type="entry name" value="Aminotran_1_2"/>
    <property type="match status" value="1"/>
</dbReference>
<name>A0A917BQP1_9PROT</name>